<dbReference type="PROSITE" id="PS00109">
    <property type="entry name" value="PROTEIN_KINASE_TYR"/>
    <property type="match status" value="1"/>
</dbReference>
<feature type="compositionally biased region" description="Polar residues" evidence="3">
    <location>
        <begin position="8"/>
        <end position="17"/>
    </location>
</feature>
<evidence type="ECO:0000256" key="3">
    <source>
        <dbReference type="SAM" id="MobiDB-lite"/>
    </source>
</evidence>
<evidence type="ECO:0000256" key="2">
    <source>
        <dbReference type="ARBA" id="ARBA00022840"/>
    </source>
</evidence>
<evidence type="ECO:0000313" key="6">
    <source>
        <dbReference type="Proteomes" id="UP001530315"/>
    </source>
</evidence>
<feature type="region of interest" description="Disordered" evidence="3">
    <location>
        <begin position="533"/>
        <end position="596"/>
    </location>
</feature>
<dbReference type="EMBL" id="JALLAZ020001362">
    <property type="protein sequence ID" value="KAL3776258.1"/>
    <property type="molecule type" value="Genomic_DNA"/>
</dbReference>
<protein>
    <recommendedName>
        <fullName evidence="4">Protein kinase domain-containing protein</fullName>
    </recommendedName>
</protein>
<dbReference type="Proteomes" id="UP001530315">
    <property type="component" value="Unassembled WGS sequence"/>
</dbReference>
<organism evidence="5 6">
    <name type="scientific">Stephanodiscus triporus</name>
    <dbReference type="NCBI Taxonomy" id="2934178"/>
    <lineage>
        <taxon>Eukaryota</taxon>
        <taxon>Sar</taxon>
        <taxon>Stramenopiles</taxon>
        <taxon>Ochrophyta</taxon>
        <taxon>Bacillariophyta</taxon>
        <taxon>Coscinodiscophyceae</taxon>
        <taxon>Thalassiosirophycidae</taxon>
        <taxon>Stephanodiscales</taxon>
        <taxon>Stephanodiscaceae</taxon>
        <taxon>Stephanodiscus</taxon>
    </lineage>
</organism>
<dbReference type="Pfam" id="PF00069">
    <property type="entry name" value="Pkinase"/>
    <property type="match status" value="1"/>
</dbReference>
<evidence type="ECO:0000259" key="4">
    <source>
        <dbReference type="PROSITE" id="PS50011"/>
    </source>
</evidence>
<evidence type="ECO:0000256" key="1">
    <source>
        <dbReference type="ARBA" id="ARBA00022741"/>
    </source>
</evidence>
<dbReference type="PROSITE" id="PS50011">
    <property type="entry name" value="PROTEIN_KINASE_DOM"/>
    <property type="match status" value="1"/>
</dbReference>
<dbReference type="GO" id="GO:0005524">
    <property type="term" value="F:ATP binding"/>
    <property type="evidence" value="ECO:0007669"/>
    <property type="project" value="UniProtKB-KW"/>
</dbReference>
<feature type="region of interest" description="Disordered" evidence="3">
    <location>
        <begin position="1"/>
        <end position="29"/>
    </location>
</feature>
<feature type="region of interest" description="Disordered" evidence="3">
    <location>
        <begin position="105"/>
        <end position="126"/>
    </location>
</feature>
<name>A0ABD3NL72_9STRA</name>
<comment type="caution">
    <text evidence="5">The sequence shown here is derived from an EMBL/GenBank/DDBJ whole genome shotgun (WGS) entry which is preliminary data.</text>
</comment>
<accession>A0ABD3NL72</accession>
<dbReference type="Gene3D" id="1.10.510.10">
    <property type="entry name" value="Transferase(Phosphotransferase) domain 1"/>
    <property type="match status" value="1"/>
</dbReference>
<gene>
    <name evidence="5" type="ORF">ACHAW5_003851</name>
</gene>
<dbReference type="SUPFAM" id="SSF56112">
    <property type="entry name" value="Protein kinase-like (PK-like)"/>
    <property type="match status" value="1"/>
</dbReference>
<keyword evidence="1" id="KW-0547">Nucleotide-binding</keyword>
<dbReference type="AlphaFoldDB" id="A0ABD3NL72"/>
<dbReference type="InterPro" id="IPR008266">
    <property type="entry name" value="Tyr_kinase_AS"/>
</dbReference>
<keyword evidence="6" id="KW-1185">Reference proteome</keyword>
<feature type="compositionally biased region" description="Basic and acidic residues" evidence="3">
    <location>
        <begin position="20"/>
        <end position="29"/>
    </location>
</feature>
<proteinExistence type="predicted"/>
<feature type="compositionally biased region" description="Polar residues" evidence="3">
    <location>
        <begin position="540"/>
        <end position="549"/>
    </location>
</feature>
<dbReference type="PANTHER" id="PTHR24346:SF30">
    <property type="entry name" value="MATERNAL EMBRYONIC LEUCINE ZIPPER KINASE"/>
    <property type="match status" value="1"/>
</dbReference>
<reference evidence="5 6" key="1">
    <citation type="submission" date="2024-10" db="EMBL/GenBank/DDBJ databases">
        <title>Updated reference genomes for cyclostephanoid diatoms.</title>
        <authorList>
            <person name="Roberts W.R."/>
            <person name="Alverson A.J."/>
        </authorList>
    </citation>
    <scope>NUCLEOTIDE SEQUENCE [LARGE SCALE GENOMIC DNA]</scope>
    <source>
        <strain evidence="5 6">AJA276-08</strain>
    </source>
</reference>
<dbReference type="PANTHER" id="PTHR24346">
    <property type="entry name" value="MAP/MICROTUBULE AFFINITY-REGULATING KINASE"/>
    <property type="match status" value="1"/>
</dbReference>
<feature type="domain" description="Protein kinase" evidence="4">
    <location>
        <begin position="169"/>
        <end position="490"/>
    </location>
</feature>
<dbReference type="InterPro" id="IPR000719">
    <property type="entry name" value="Prot_kinase_dom"/>
</dbReference>
<keyword evidence="2" id="KW-0067">ATP-binding</keyword>
<dbReference type="InterPro" id="IPR011009">
    <property type="entry name" value="Kinase-like_dom_sf"/>
</dbReference>
<evidence type="ECO:0000313" key="5">
    <source>
        <dbReference type="EMBL" id="KAL3776258.1"/>
    </source>
</evidence>
<sequence length="645" mass="71487">MRLPLLGRSTSTNSTAGEANRPHDALDRETLGTNASIPFTTVQSSGPACRPLEFPAPILERAVTVSANIVDHSTGNIVRATNVLMRRAVHAKTCASQVTPAGRIAPFDSSTGRSHGHSRVVTPDSIPSWHSSSNASSISFPVPPQKQTQQQHSRKLQCCKSCDLPYRAYCVRRKICNTTYGSIRLCVVLKRVSRNVMNYASSLIPENGFDSDEGSAAVPEWETTSEMVAIKVTSWSQLQTLRGRHLEDPIKEVAALQLLGRRHPHVISILDALQNDTHLFCVFPYMPGALSTCLIDDMASSPTGRISEYQARMWFRQILCGISQLQKKGICHRDLCIDNMVVDENKNIHIIDLGLCLRVPFTDPNSRMRVTDVSANTCRRLMKAQGQCGLWQYMAPEARSRCEFLDGFATDLWSAGIVLFEFLVGIKPFALPDPADRNFKSISDEGNLERLVESTGAQLSDQAVDLLQNMLWHSPAKRLTLEEIVNHPWVQGSGEISVSSMEGDGLHSWLIKTESIDDLDDAKPSELLLAELQDSHHSESTSGTMNSSDDTMEVDAEDNCSQPHESPARNCSRRSSLQPPSDALDSIEEEDIDTRRQNEPKLSWGCCFPTKKLKWRRALKATTSLPLQSRNCEHELVGADELSVN</sequence>